<comment type="caution">
    <text evidence="2">The sequence shown here is derived from an EMBL/GenBank/DDBJ whole genome shotgun (WGS) entry which is preliminary data.</text>
</comment>
<sequence length="1403" mass="155456">MSTSSSSLNLFGTPNPDILPNSLPSLFVTPGPWLHPEIRDLAQPDFNVQPLAHKISLEIPSLSEGTCIQMLTRAKEYARTAITHLASTDQETVLRSLNIINRSGPGRLNRYNIPTIKNVLAVMFGIDILLYLVDTQSSTQIPKAHQRPQAENKFRKHFILHNSWQNILTVGDNVQKKIQEIRSREQVDVPITTDVIAAKVQSYRSLNSTTATGGAVNHNLDQIVVFFKALTFGYTGIGDQEIWEIGLRDFQKQNPEFTMAEIKAIISNPNPNGVIAATSVALCVTPLCLLMDNLYSGGTYSPGIALFQLWTALGNSHRLDKKHPLGRIERILWRLIVAAATDDIETRAIPSLFFNNEEVKKLLANPLTADPHGYNRAFTFTTDDMESATLIQMPTSDDEEEVQNAVPTSAPPPYSAHQHPPGGYPASTSSAPITTAAQFRVPWRTFNRPDTIANTSGGSWSPLSHIASTSKSAASGRFGLFGLASTNSRDTNFEFDDLTRGLGPMEEDEYENERPSKRPRLDDQTDLVDIPRRDDDIELPDNVIRDLDGMDVDHGSSPEPSTNNNPGSDKAPNPEQSDVRDHSDAAAGEKSLNAPVPATSGESNTDVEIQATGTDAAAGEKSSEAPVPASSVAAADKPDAEDSTRPDDSNPNLATAAPQGDANQAPVDPQQSVVKIPAIVAKKTKSGSSPKKGVPPSDRETRSSKRNDGDNANSVTPPVSSASTQSPTKKSKRAKRKPGIGEWIVRYPEPAPGREIVEDKEILDPTITYPLARKTLDIQYWRIDVLDLSHGTLHGKPDHYLHRFFKNSFEDFGEMKAIIASQPTINGEGEYDGQQVPLHAHSNAQLFSQSGKIVDDDGNPVMPDIIPDDKHSVFFMVSDVDWSRLTVRQKQELLRNRCAAVYSAHAFKPGTANINFDEDGFAEYTHLYRTAYIQDLGVRDAVPEFLKMGRPNDLIYCRRQRLAREEAARVAGQALPKEDQVLNLLSNLVPDISMIPPVGWGDVATHEVAHNFLRPLQHIPHQELCWPEVKWSIFANKGAMTWLHNDVLFTVITIPCGEKLWWVGRRKPEIKDGRGDPRSRHCLDGFNGWTAMTAVYDFEAIHLDRHVTLFMPTPNVHAVLTTEDAIGAGMHGVPASNTTNCILSALHNCIADEISTNASHEGARLFLVKNWQFFVTVLTDPGNHDALDANSIKNTYIPRRVLEQVPDLESPSGILDILALRSYIILFFALTPSSYYNSRASPVGPYTHALNVTDKVWEEVTCAWTLALELDEHIKNAYEFIAQDGCELESFDDAADEAAIGMAVAMARYCEDRPDLLKMSKTPLHLEELERQLCQMLGRFQLQQIAYTKGLDMVSERDAEMDEKEFNRLLAVKEYHRRRQAHLDEWLVPWDSTNLPFALHGRA</sequence>
<feature type="compositionally biased region" description="Basic residues" evidence="1">
    <location>
        <begin position="729"/>
        <end position="738"/>
    </location>
</feature>
<proteinExistence type="predicted"/>
<feature type="compositionally biased region" description="Low complexity" evidence="1">
    <location>
        <begin position="686"/>
        <end position="696"/>
    </location>
</feature>
<feature type="compositionally biased region" description="Basic and acidic residues" evidence="1">
    <location>
        <begin position="512"/>
        <end position="535"/>
    </location>
</feature>
<feature type="compositionally biased region" description="Basic and acidic residues" evidence="1">
    <location>
        <begin position="697"/>
        <end position="709"/>
    </location>
</feature>
<protein>
    <recommendedName>
        <fullName evidence="4">JmjC domain-containing protein</fullName>
    </recommendedName>
</protein>
<dbReference type="Proteomes" id="UP001215598">
    <property type="component" value="Unassembled WGS sequence"/>
</dbReference>
<accession>A0AAD7IBP5</accession>
<gene>
    <name evidence="2" type="ORF">B0H16DRAFT_1570262</name>
</gene>
<feature type="compositionally biased region" description="Polar residues" evidence="1">
    <location>
        <begin position="558"/>
        <end position="567"/>
    </location>
</feature>
<evidence type="ECO:0000256" key="1">
    <source>
        <dbReference type="SAM" id="MobiDB-lite"/>
    </source>
</evidence>
<feature type="region of interest" description="Disordered" evidence="1">
    <location>
        <begin position="396"/>
        <end position="429"/>
    </location>
</feature>
<reference evidence="2" key="1">
    <citation type="submission" date="2023-03" db="EMBL/GenBank/DDBJ databases">
        <title>Massive genome expansion in bonnet fungi (Mycena s.s.) driven by repeated elements and novel gene families across ecological guilds.</title>
        <authorList>
            <consortium name="Lawrence Berkeley National Laboratory"/>
            <person name="Harder C.B."/>
            <person name="Miyauchi S."/>
            <person name="Viragh M."/>
            <person name="Kuo A."/>
            <person name="Thoen E."/>
            <person name="Andreopoulos B."/>
            <person name="Lu D."/>
            <person name="Skrede I."/>
            <person name="Drula E."/>
            <person name="Henrissat B."/>
            <person name="Morin E."/>
            <person name="Kohler A."/>
            <person name="Barry K."/>
            <person name="LaButti K."/>
            <person name="Morin E."/>
            <person name="Salamov A."/>
            <person name="Lipzen A."/>
            <person name="Mereny Z."/>
            <person name="Hegedus B."/>
            <person name="Baldrian P."/>
            <person name="Stursova M."/>
            <person name="Weitz H."/>
            <person name="Taylor A."/>
            <person name="Grigoriev I.V."/>
            <person name="Nagy L.G."/>
            <person name="Martin F."/>
            <person name="Kauserud H."/>
        </authorList>
    </citation>
    <scope>NUCLEOTIDE SEQUENCE</scope>
    <source>
        <strain evidence="2">CBHHK182m</strain>
    </source>
</reference>
<feature type="compositionally biased region" description="Polar residues" evidence="1">
    <location>
        <begin position="600"/>
        <end position="613"/>
    </location>
</feature>
<evidence type="ECO:0000313" key="3">
    <source>
        <dbReference type="Proteomes" id="UP001215598"/>
    </source>
</evidence>
<feature type="region of interest" description="Disordered" evidence="1">
    <location>
        <begin position="497"/>
        <end position="739"/>
    </location>
</feature>
<feature type="compositionally biased region" description="Basic and acidic residues" evidence="1">
    <location>
        <begin position="636"/>
        <end position="648"/>
    </location>
</feature>
<organism evidence="2 3">
    <name type="scientific">Mycena metata</name>
    <dbReference type="NCBI Taxonomy" id="1033252"/>
    <lineage>
        <taxon>Eukaryota</taxon>
        <taxon>Fungi</taxon>
        <taxon>Dikarya</taxon>
        <taxon>Basidiomycota</taxon>
        <taxon>Agaricomycotina</taxon>
        <taxon>Agaricomycetes</taxon>
        <taxon>Agaricomycetidae</taxon>
        <taxon>Agaricales</taxon>
        <taxon>Marasmiineae</taxon>
        <taxon>Mycenaceae</taxon>
        <taxon>Mycena</taxon>
    </lineage>
</organism>
<keyword evidence="3" id="KW-1185">Reference proteome</keyword>
<evidence type="ECO:0000313" key="2">
    <source>
        <dbReference type="EMBL" id="KAJ7738616.1"/>
    </source>
</evidence>
<dbReference type="EMBL" id="JARKIB010000111">
    <property type="protein sequence ID" value="KAJ7738616.1"/>
    <property type="molecule type" value="Genomic_DNA"/>
</dbReference>
<name>A0AAD7IBP5_9AGAR</name>
<feature type="compositionally biased region" description="Polar residues" evidence="1">
    <location>
        <begin position="710"/>
        <end position="728"/>
    </location>
</feature>
<feature type="compositionally biased region" description="Basic and acidic residues" evidence="1">
    <location>
        <begin position="543"/>
        <end position="556"/>
    </location>
</feature>
<feature type="compositionally biased region" description="Low complexity" evidence="1">
    <location>
        <begin position="624"/>
        <end position="635"/>
    </location>
</feature>
<evidence type="ECO:0008006" key="4">
    <source>
        <dbReference type="Google" id="ProtNLM"/>
    </source>
</evidence>